<reference evidence="2" key="1">
    <citation type="submission" date="2014-09" db="EMBL/GenBank/DDBJ databases">
        <authorList>
            <person name="Magalhaes I.L.F."/>
            <person name="Oliveira U."/>
            <person name="Santos F.R."/>
            <person name="Vidigal T.H.D.A."/>
            <person name="Brescovit A.D."/>
            <person name="Santos A.J."/>
        </authorList>
    </citation>
    <scope>NUCLEOTIDE SEQUENCE</scope>
    <source>
        <tissue evidence="2">Shoot tissue taken approximately 20 cm above the soil surface</tissue>
    </source>
</reference>
<feature type="region of interest" description="Disordered" evidence="1">
    <location>
        <begin position="40"/>
        <end position="112"/>
    </location>
</feature>
<reference evidence="2" key="2">
    <citation type="journal article" date="2015" name="Data Brief">
        <title>Shoot transcriptome of the giant reed, Arundo donax.</title>
        <authorList>
            <person name="Barrero R.A."/>
            <person name="Guerrero F.D."/>
            <person name="Moolhuijzen P."/>
            <person name="Goolsby J.A."/>
            <person name="Tidwell J."/>
            <person name="Bellgard S.E."/>
            <person name="Bellgard M.I."/>
        </authorList>
    </citation>
    <scope>NUCLEOTIDE SEQUENCE</scope>
    <source>
        <tissue evidence="2">Shoot tissue taken approximately 20 cm above the soil surface</tissue>
    </source>
</reference>
<evidence type="ECO:0000313" key="2">
    <source>
        <dbReference type="EMBL" id="JAD79359.1"/>
    </source>
</evidence>
<proteinExistence type="predicted"/>
<sequence>MLANRNKAATKAITVRCCMVEPCWKRIGFITIIQAFPSAHHSSLASRVPRAEVKKRPSPTLPPAPSPSRSNLPPEPREEDADRESRHSTQPDLPPAMASIAPRRRGRSSARR</sequence>
<evidence type="ECO:0000256" key="1">
    <source>
        <dbReference type="SAM" id="MobiDB-lite"/>
    </source>
</evidence>
<protein>
    <submittedName>
        <fullName evidence="2">Uncharacterized protein</fullName>
    </submittedName>
</protein>
<feature type="compositionally biased region" description="Basic residues" evidence="1">
    <location>
        <begin position="102"/>
        <end position="112"/>
    </location>
</feature>
<accession>A0A0A9CSP5</accession>
<organism evidence="2">
    <name type="scientific">Arundo donax</name>
    <name type="common">Giant reed</name>
    <name type="synonym">Donax arundinaceus</name>
    <dbReference type="NCBI Taxonomy" id="35708"/>
    <lineage>
        <taxon>Eukaryota</taxon>
        <taxon>Viridiplantae</taxon>
        <taxon>Streptophyta</taxon>
        <taxon>Embryophyta</taxon>
        <taxon>Tracheophyta</taxon>
        <taxon>Spermatophyta</taxon>
        <taxon>Magnoliopsida</taxon>
        <taxon>Liliopsida</taxon>
        <taxon>Poales</taxon>
        <taxon>Poaceae</taxon>
        <taxon>PACMAD clade</taxon>
        <taxon>Arundinoideae</taxon>
        <taxon>Arundineae</taxon>
        <taxon>Arundo</taxon>
    </lineage>
</organism>
<dbReference type="EMBL" id="GBRH01218536">
    <property type="protein sequence ID" value="JAD79359.1"/>
    <property type="molecule type" value="Transcribed_RNA"/>
</dbReference>
<dbReference type="AlphaFoldDB" id="A0A0A9CSP5"/>
<name>A0A0A9CSP5_ARUDO</name>